<keyword evidence="2" id="KW-1133">Transmembrane helix</keyword>
<dbReference type="InterPro" id="IPR001919">
    <property type="entry name" value="CBD2"/>
</dbReference>
<feature type="compositionally biased region" description="Low complexity" evidence="1">
    <location>
        <begin position="56"/>
        <end position="69"/>
    </location>
</feature>
<evidence type="ECO:0000256" key="1">
    <source>
        <dbReference type="SAM" id="MobiDB-lite"/>
    </source>
</evidence>
<dbReference type="Gene3D" id="2.60.40.290">
    <property type="match status" value="1"/>
</dbReference>
<keyword evidence="2" id="KW-0472">Membrane</keyword>
<evidence type="ECO:0000256" key="2">
    <source>
        <dbReference type="SAM" id="Phobius"/>
    </source>
</evidence>
<dbReference type="GO" id="GO:0004553">
    <property type="term" value="F:hydrolase activity, hydrolyzing O-glycosyl compounds"/>
    <property type="evidence" value="ECO:0007669"/>
    <property type="project" value="InterPro"/>
</dbReference>
<organism evidence="4 5">
    <name type="scientific">Glycomyces harbinensis</name>
    <dbReference type="NCBI Taxonomy" id="58114"/>
    <lineage>
        <taxon>Bacteria</taxon>
        <taxon>Bacillati</taxon>
        <taxon>Actinomycetota</taxon>
        <taxon>Actinomycetes</taxon>
        <taxon>Glycomycetales</taxon>
        <taxon>Glycomycetaceae</taxon>
        <taxon>Glycomyces</taxon>
    </lineage>
</organism>
<name>A0A1G7BY16_9ACTN</name>
<evidence type="ECO:0000259" key="3">
    <source>
        <dbReference type="Pfam" id="PF00553"/>
    </source>
</evidence>
<dbReference type="GO" id="GO:0005975">
    <property type="term" value="P:carbohydrate metabolic process"/>
    <property type="evidence" value="ECO:0007669"/>
    <property type="project" value="InterPro"/>
</dbReference>
<dbReference type="PROSITE" id="PS51257">
    <property type="entry name" value="PROKAR_LIPOPROTEIN"/>
    <property type="match status" value="1"/>
</dbReference>
<dbReference type="EMBL" id="FNAD01000018">
    <property type="protein sequence ID" value="SDE31913.1"/>
    <property type="molecule type" value="Genomic_DNA"/>
</dbReference>
<dbReference type="AlphaFoldDB" id="A0A1G7BY16"/>
<proteinExistence type="predicted"/>
<dbReference type="InterPro" id="IPR008965">
    <property type="entry name" value="CBM2/CBM3_carb-bd_dom_sf"/>
</dbReference>
<dbReference type="Proteomes" id="UP000198949">
    <property type="component" value="Unassembled WGS sequence"/>
</dbReference>
<evidence type="ECO:0000313" key="5">
    <source>
        <dbReference type="Proteomes" id="UP000198949"/>
    </source>
</evidence>
<dbReference type="InterPro" id="IPR012291">
    <property type="entry name" value="CBM2_carb-bd_dom_sf"/>
</dbReference>
<reference evidence="5" key="1">
    <citation type="submission" date="2016-10" db="EMBL/GenBank/DDBJ databases">
        <authorList>
            <person name="Varghese N."/>
            <person name="Submissions S."/>
        </authorList>
    </citation>
    <scope>NUCLEOTIDE SEQUENCE [LARGE SCALE GENOMIC DNA]</scope>
    <source>
        <strain evidence="5">CGMCC 4.3516</strain>
    </source>
</reference>
<dbReference type="STRING" id="58114.SAMN05216270_11839"/>
<dbReference type="SUPFAM" id="SSF49384">
    <property type="entry name" value="Carbohydrate-binding domain"/>
    <property type="match status" value="1"/>
</dbReference>
<feature type="region of interest" description="Disordered" evidence="1">
    <location>
        <begin position="50"/>
        <end position="116"/>
    </location>
</feature>
<dbReference type="RefSeq" id="WP_143015054.1">
    <property type="nucleotide sequence ID" value="NZ_FNAD01000018.1"/>
</dbReference>
<feature type="compositionally biased region" description="Low complexity" evidence="1">
    <location>
        <begin position="80"/>
        <end position="116"/>
    </location>
</feature>
<keyword evidence="2" id="KW-0812">Transmembrane</keyword>
<feature type="compositionally biased region" description="Polar residues" evidence="1">
    <location>
        <begin position="70"/>
        <end position="79"/>
    </location>
</feature>
<evidence type="ECO:0000313" key="4">
    <source>
        <dbReference type="EMBL" id="SDE31913.1"/>
    </source>
</evidence>
<sequence length="206" mass="21524">MRPWMDRAVVRGRIHGRLLLALIVIAVIACLVAVWQFGILRDDDHPEYADIGGGETIAPAPDAEPDTPTSGDAASTSPLESAPASTEAAATTSEAAESSAPVEDAPVVPPCTASLTLDDQSDTSVSVTVAVVNTGTEPIDGWEVLLDLDHLTVTSTWGLSHIEGDRYGDILFNAALDPGDGYEPSFRADVEGEFDLPATVPCTPDA</sequence>
<dbReference type="OrthoDB" id="5197393at2"/>
<feature type="domain" description="CBM2" evidence="3">
    <location>
        <begin position="111"/>
        <end position="194"/>
    </location>
</feature>
<protein>
    <submittedName>
        <fullName evidence="4">Cellulose binding domain-containing protein</fullName>
    </submittedName>
</protein>
<dbReference type="GO" id="GO:0030247">
    <property type="term" value="F:polysaccharide binding"/>
    <property type="evidence" value="ECO:0007669"/>
    <property type="project" value="InterPro"/>
</dbReference>
<dbReference type="Pfam" id="PF00553">
    <property type="entry name" value="CBM_2"/>
    <property type="match status" value="1"/>
</dbReference>
<accession>A0A1G7BY16</accession>
<gene>
    <name evidence="4" type="ORF">SAMN05216270_11839</name>
</gene>
<feature type="transmembrane region" description="Helical" evidence="2">
    <location>
        <begin position="20"/>
        <end position="38"/>
    </location>
</feature>
<keyword evidence="5" id="KW-1185">Reference proteome</keyword>